<dbReference type="Pfam" id="PF01515">
    <property type="entry name" value="PTA_PTB"/>
    <property type="match status" value="1"/>
</dbReference>
<gene>
    <name evidence="6" type="ORF">BECKFW1821A_GA0114235_1002110</name>
</gene>
<sequence>MTNETCKLPLKLDLFATTSRNQEILLEYIKQETLIFTPGDRSDLLLGATFSLMSDSVPSMSGIVLTIDTLPEKSVRKLVDGFHPMPLPIISTKEDTLSAVRKVDNMYPRILPDDQRKIASAIGLFSQCVDVNTFLEKMKVTKSKLMTPRMFEHFLIDKAKRHIQRIVLPEGTDERVLKAAEILVRRNVADLAILGPKDRILAAISSLGLELDEGQVDIIEPATHPSYKKYAEIYYDMRKHKGGTLDTAYETLADETYFDTMIVYMGDADGMVSGAIHTIQDTIRPAFQIIRTKPDLSIVSGVFFMCLSDRVLVYGDCGVNPRPTSEELAEIAIVSERTAAAFGIWPNVALLSYSTGPFGRGEEVDRIKKAVEIIRKRCPEMKMEGPIQ</sequence>
<dbReference type="NCBIfam" id="NF004167">
    <property type="entry name" value="PRK05632.1"/>
    <property type="match status" value="1"/>
</dbReference>
<dbReference type="InterPro" id="IPR042113">
    <property type="entry name" value="P_AcTrfase_dom1"/>
</dbReference>
<dbReference type="SUPFAM" id="SSF75138">
    <property type="entry name" value="HprK N-terminal domain-like"/>
    <property type="match status" value="1"/>
</dbReference>
<dbReference type="InterPro" id="IPR002505">
    <property type="entry name" value="PTA_PTB"/>
</dbReference>
<organism evidence="6">
    <name type="scientific">Candidatus Kentrum sp. FW</name>
    <dbReference type="NCBI Taxonomy" id="2126338"/>
    <lineage>
        <taxon>Bacteria</taxon>
        <taxon>Pseudomonadati</taxon>
        <taxon>Pseudomonadota</taxon>
        <taxon>Gammaproteobacteria</taxon>
        <taxon>Candidatus Kentrum</taxon>
    </lineage>
</organism>
<evidence type="ECO:0000256" key="2">
    <source>
        <dbReference type="ARBA" id="ARBA00022679"/>
    </source>
</evidence>
<dbReference type="InterPro" id="IPR010766">
    <property type="entry name" value="DRTGG"/>
</dbReference>
<dbReference type="Pfam" id="PF07085">
    <property type="entry name" value="DRTGG"/>
    <property type="match status" value="1"/>
</dbReference>
<accession>A0A450RUS6</accession>
<dbReference type="InterPro" id="IPR028979">
    <property type="entry name" value="Ser_kin/Pase_Hpr-like_N_sf"/>
</dbReference>
<dbReference type="SUPFAM" id="SSF53659">
    <property type="entry name" value="Isocitrate/Isopropylmalate dehydrogenase-like"/>
    <property type="match status" value="1"/>
</dbReference>
<dbReference type="GO" id="GO:0016746">
    <property type="term" value="F:acyltransferase activity"/>
    <property type="evidence" value="ECO:0007669"/>
    <property type="project" value="UniProtKB-KW"/>
</dbReference>
<evidence type="ECO:0000259" key="5">
    <source>
        <dbReference type="Pfam" id="PF07085"/>
    </source>
</evidence>
<dbReference type="PANTHER" id="PTHR43356">
    <property type="entry name" value="PHOSPHATE ACETYLTRANSFERASE"/>
    <property type="match status" value="1"/>
</dbReference>
<proteinExistence type="predicted"/>
<keyword evidence="3" id="KW-0012">Acyltransferase</keyword>
<comment type="subunit">
    <text evidence="1">Homohexamer.</text>
</comment>
<evidence type="ECO:0000256" key="1">
    <source>
        <dbReference type="ARBA" id="ARBA00011643"/>
    </source>
</evidence>
<reference evidence="6" key="1">
    <citation type="submission" date="2019-02" db="EMBL/GenBank/DDBJ databases">
        <authorList>
            <person name="Gruber-Vodicka R. H."/>
            <person name="Seah K. B. B."/>
        </authorList>
    </citation>
    <scope>NUCLEOTIDE SEQUENCE</scope>
    <source>
        <strain evidence="6">BECK_BZ15</strain>
    </source>
</reference>
<evidence type="ECO:0000259" key="4">
    <source>
        <dbReference type="Pfam" id="PF01515"/>
    </source>
</evidence>
<dbReference type="InterPro" id="IPR050500">
    <property type="entry name" value="Phos_Acetyltrans/Butyryltrans"/>
</dbReference>
<evidence type="ECO:0000313" key="6">
    <source>
        <dbReference type="EMBL" id="VFJ42850.1"/>
    </source>
</evidence>
<keyword evidence="2 6" id="KW-0808">Transferase</keyword>
<evidence type="ECO:0000256" key="3">
    <source>
        <dbReference type="ARBA" id="ARBA00023315"/>
    </source>
</evidence>
<feature type="domain" description="DRTGG" evidence="5">
    <location>
        <begin position="19"/>
        <end position="105"/>
    </location>
</feature>
<dbReference type="PANTHER" id="PTHR43356:SF3">
    <property type="entry name" value="PHOSPHATE ACETYLTRANSFERASE"/>
    <property type="match status" value="1"/>
</dbReference>
<dbReference type="Gene3D" id="3.40.50.10950">
    <property type="match status" value="1"/>
</dbReference>
<name>A0A450RUS6_9GAMM</name>
<protein>
    <submittedName>
        <fullName evidence="6">Phosphate acetyltransferase</fullName>
    </submittedName>
</protein>
<feature type="domain" description="Phosphate acetyl/butaryl transferase" evidence="4">
    <location>
        <begin position="151"/>
        <end position="388"/>
    </location>
</feature>
<dbReference type="Gene3D" id="3.40.1390.20">
    <property type="entry name" value="HprK N-terminal domain-like"/>
    <property type="match status" value="1"/>
</dbReference>
<dbReference type="EMBL" id="CAADEW010000002">
    <property type="protein sequence ID" value="VFJ42850.1"/>
    <property type="molecule type" value="Genomic_DNA"/>
</dbReference>
<dbReference type="AlphaFoldDB" id="A0A450RUS6"/>